<dbReference type="Gene3D" id="1.10.10.10">
    <property type="entry name" value="Winged helix-like DNA-binding domain superfamily/Winged helix DNA-binding domain"/>
    <property type="match status" value="1"/>
</dbReference>
<feature type="compositionally biased region" description="Polar residues" evidence="5">
    <location>
        <begin position="1"/>
        <end position="11"/>
    </location>
</feature>
<evidence type="ECO:0000313" key="7">
    <source>
        <dbReference type="Ensembl" id="ENSSPAP00000004243.1"/>
    </source>
</evidence>
<dbReference type="GO" id="GO:0000978">
    <property type="term" value="F:RNA polymerase II cis-regulatory region sequence-specific DNA binding"/>
    <property type="evidence" value="ECO:0007669"/>
    <property type="project" value="TreeGrafter"/>
</dbReference>
<dbReference type="AlphaFoldDB" id="A0A3B4Z683"/>
<dbReference type="InterPro" id="IPR036390">
    <property type="entry name" value="WH_DNA-bd_sf"/>
</dbReference>
<dbReference type="PANTHER" id="PTHR11829:SF142">
    <property type="entry name" value="FORK-HEAD DOMAIN-CONTAINING PROTEIN"/>
    <property type="match status" value="1"/>
</dbReference>
<proteinExistence type="predicted"/>
<dbReference type="GeneTree" id="ENSGT00940000172695"/>
<evidence type="ECO:0000259" key="6">
    <source>
        <dbReference type="PROSITE" id="PS50039"/>
    </source>
</evidence>
<dbReference type="GO" id="GO:0000981">
    <property type="term" value="F:DNA-binding transcription factor activity, RNA polymerase II-specific"/>
    <property type="evidence" value="ECO:0007669"/>
    <property type="project" value="TreeGrafter"/>
</dbReference>
<accession>A0A3B4Z683</accession>
<name>A0A3B4Z683_9TELE</name>
<feature type="domain" description="Fork-head" evidence="6">
    <location>
        <begin position="67"/>
        <end position="159"/>
    </location>
</feature>
<organism evidence="7">
    <name type="scientific">Stegastes partitus</name>
    <name type="common">bicolor damselfish</name>
    <dbReference type="NCBI Taxonomy" id="144197"/>
    <lineage>
        <taxon>Eukaryota</taxon>
        <taxon>Metazoa</taxon>
        <taxon>Chordata</taxon>
        <taxon>Craniata</taxon>
        <taxon>Vertebrata</taxon>
        <taxon>Euteleostomi</taxon>
        <taxon>Actinopterygii</taxon>
        <taxon>Neopterygii</taxon>
        <taxon>Teleostei</taxon>
        <taxon>Neoteleostei</taxon>
        <taxon>Acanthomorphata</taxon>
        <taxon>Ovalentaria</taxon>
        <taxon>Pomacentridae</taxon>
        <taxon>Stegastes</taxon>
    </lineage>
</organism>
<protein>
    <recommendedName>
        <fullName evidence="6">Fork-head domain-containing protein</fullName>
    </recommendedName>
</protein>
<dbReference type="PROSITE" id="PS00658">
    <property type="entry name" value="FORK_HEAD_2"/>
    <property type="match status" value="1"/>
</dbReference>
<dbReference type="InterPro" id="IPR030456">
    <property type="entry name" value="TF_fork_head_CS_2"/>
</dbReference>
<keyword evidence="3 4" id="KW-0539">Nucleus</keyword>
<dbReference type="InterPro" id="IPR001766">
    <property type="entry name" value="Fork_head_dom"/>
</dbReference>
<dbReference type="SUPFAM" id="SSF46785">
    <property type="entry name" value="Winged helix' DNA-binding domain"/>
    <property type="match status" value="1"/>
</dbReference>
<feature type="region of interest" description="Disordered" evidence="5">
    <location>
        <begin position="1"/>
        <end position="23"/>
    </location>
</feature>
<dbReference type="GO" id="GO:0009653">
    <property type="term" value="P:anatomical structure morphogenesis"/>
    <property type="evidence" value="ECO:0007669"/>
    <property type="project" value="TreeGrafter"/>
</dbReference>
<evidence type="ECO:0000256" key="1">
    <source>
        <dbReference type="ARBA" id="ARBA00004123"/>
    </source>
</evidence>
<feature type="DNA-binding region" description="Fork-head" evidence="4">
    <location>
        <begin position="67"/>
        <end position="159"/>
    </location>
</feature>
<dbReference type="InterPro" id="IPR047519">
    <property type="entry name" value="FH_FOXQ2-like"/>
</dbReference>
<evidence type="ECO:0000256" key="3">
    <source>
        <dbReference type="ARBA" id="ARBA00023242"/>
    </source>
</evidence>
<reference evidence="7" key="1">
    <citation type="submission" date="2023-09" db="UniProtKB">
        <authorList>
            <consortium name="Ensembl"/>
        </authorList>
    </citation>
    <scope>IDENTIFICATION</scope>
</reference>
<dbReference type="InterPro" id="IPR050211">
    <property type="entry name" value="FOX_domain-containing"/>
</dbReference>
<sequence length="208" mass="23836">MNTEKGGQHPTDTSHIKEEKEGRNPTVVFAQDTTATMVDAARTHESINPDSLSDDIMNSKEAQTFSKPSLPYIALIAKVILSSPCQKLNLGSIYRAMEEQFPYLRSRGPGWRNSVRHNLSVNDCFVKVSRCEDGRGHYWGVHRAHLTDFQHGNFRHYRNTRGRRERESQKITGYSSAVLLIIQQNTQLWCPKISQLTPILHQIYHFKS</sequence>
<dbReference type="Pfam" id="PF00250">
    <property type="entry name" value="Forkhead"/>
    <property type="match status" value="1"/>
</dbReference>
<dbReference type="CDD" id="cd20035">
    <property type="entry name" value="FH_FOXQ2-like"/>
    <property type="match status" value="1"/>
</dbReference>
<feature type="compositionally biased region" description="Basic and acidic residues" evidence="5">
    <location>
        <begin position="12"/>
        <end position="23"/>
    </location>
</feature>
<keyword evidence="2 4" id="KW-0238">DNA-binding</keyword>
<dbReference type="InterPro" id="IPR036388">
    <property type="entry name" value="WH-like_DNA-bd_sf"/>
</dbReference>
<dbReference type="PANTHER" id="PTHR11829">
    <property type="entry name" value="FORKHEAD BOX PROTEIN"/>
    <property type="match status" value="1"/>
</dbReference>
<dbReference type="STRING" id="144197.ENSSPAP00000004243"/>
<evidence type="ECO:0000256" key="2">
    <source>
        <dbReference type="ARBA" id="ARBA00023125"/>
    </source>
</evidence>
<dbReference type="GO" id="GO:0030154">
    <property type="term" value="P:cell differentiation"/>
    <property type="evidence" value="ECO:0007669"/>
    <property type="project" value="TreeGrafter"/>
</dbReference>
<evidence type="ECO:0000256" key="5">
    <source>
        <dbReference type="SAM" id="MobiDB-lite"/>
    </source>
</evidence>
<dbReference type="GO" id="GO:0005634">
    <property type="term" value="C:nucleus"/>
    <property type="evidence" value="ECO:0007669"/>
    <property type="project" value="UniProtKB-SubCell"/>
</dbReference>
<dbReference type="SMART" id="SM00339">
    <property type="entry name" value="FH"/>
    <property type="match status" value="1"/>
</dbReference>
<dbReference type="PRINTS" id="PR00053">
    <property type="entry name" value="FORKHEAD"/>
</dbReference>
<evidence type="ECO:0000256" key="4">
    <source>
        <dbReference type="PROSITE-ProRule" id="PRU00089"/>
    </source>
</evidence>
<dbReference type="PROSITE" id="PS50039">
    <property type="entry name" value="FORK_HEAD_3"/>
    <property type="match status" value="1"/>
</dbReference>
<comment type="subcellular location">
    <subcellularLocation>
        <location evidence="1 4">Nucleus</location>
    </subcellularLocation>
</comment>
<dbReference type="Ensembl" id="ENSSPAT00000004330.1">
    <property type="protein sequence ID" value="ENSSPAP00000004243.1"/>
    <property type="gene ID" value="ENSSPAG00000003271.1"/>
</dbReference>